<comment type="caution">
    <text evidence="1">The sequence shown here is derived from an EMBL/GenBank/DDBJ whole genome shotgun (WGS) entry which is preliminary data.</text>
</comment>
<organism evidence="1 2">
    <name type="scientific">Campylobacter porcelli</name>
    <dbReference type="NCBI Taxonomy" id="1660073"/>
    <lineage>
        <taxon>Bacteria</taxon>
        <taxon>Pseudomonadati</taxon>
        <taxon>Campylobacterota</taxon>
        <taxon>Epsilonproteobacteria</taxon>
        <taxon>Campylobacterales</taxon>
        <taxon>Campylobacteraceae</taxon>
        <taxon>Campylobacter</taxon>
    </lineage>
</organism>
<name>A0ABU7M5I9_9BACT</name>
<evidence type="ECO:0000313" key="1">
    <source>
        <dbReference type="EMBL" id="MEE3744986.1"/>
    </source>
</evidence>
<gene>
    <name evidence="1" type="ORF">V2I23_06710</name>
</gene>
<dbReference type="RefSeq" id="WP_330526336.1">
    <property type="nucleotide sequence ID" value="NZ_JAZBRD010000010.1"/>
</dbReference>
<keyword evidence="2" id="KW-1185">Reference proteome</keyword>
<dbReference type="Proteomes" id="UP001331664">
    <property type="component" value="Unassembled WGS sequence"/>
</dbReference>
<protein>
    <submittedName>
        <fullName evidence="1">Uncharacterized protein</fullName>
    </submittedName>
</protein>
<evidence type="ECO:0000313" key="2">
    <source>
        <dbReference type="Proteomes" id="UP001331664"/>
    </source>
</evidence>
<sequence length="74" mass="9152">MQLLSIKNQIQKAIDMWNFSMAERLYQNNFDIFDDIKMEYINFLYNTSQLEKLYNILDNYNDKPNWWLDLDISF</sequence>
<proteinExistence type="predicted"/>
<accession>A0ABU7M5I9</accession>
<dbReference type="EMBL" id="JAZBRD010000010">
    <property type="protein sequence ID" value="MEE3744986.1"/>
    <property type="molecule type" value="Genomic_DNA"/>
</dbReference>
<reference evidence="1 2" key="1">
    <citation type="submission" date="2024-01" db="EMBL/GenBank/DDBJ databases">
        <title>Campylobacter porcellus sp. nov.</title>
        <authorList>
            <person name="Papic B."/>
            <person name="Gruntar I."/>
        </authorList>
    </citation>
    <scope>NUCLEOTIDE SEQUENCE [LARGE SCALE GENOMIC DNA]</scope>
    <source>
        <strain evidence="1 2">CX2-4855-23</strain>
    </source>
</reference>